<name>A0ABM9GC55_9BACL</name>
<gene>
    <name evidence="1" type="ORF">WJ0W_006933</name>
</gene>
<dbReference type="RefSeq" id="WP_213428386.1">
    <property type="nucleotide sequence ID" value="NZ_AP031286.1"/>
</dbReference>
<dbReference type="EMBL" id="CALYLO010000019">
    <property type="protein sequence ID" value="CAH8249749.1"/>
    <property type="molecule type" value="Genomic_DNA"/>
</dbReference>
<reference evidence="1" key="1">
    <citation type="submission" date="2022-06" db="EMBL/GenBank/DDBJ databases">
        <authorList>
            <person name="Dietemann V."/>
            <person name="Ory F."/>
            <person name="Dainat B."/>
            <person name="Oberhansli S."/>
        </authorList>
    </citation>
    <scope>NUCLEOTIDE SEQUENCE</scope>
    <source>
        <strain evidence="1">Ena-SAMPLE-TAB-26-04-2022-14:26:32:270-5432</strain>
    </source>
</reference>
<accession>A0ABM9GC55</accession>
<protein>
    <submittedName>
        <fullName evidence="1">Uncharacterized protein</fullName>
    </submittedName>
</protein>
<organism evidence="1 2">
    <name type="scientific">Paenibacillus melissococcoides</name>
    <dbReference type="NCBI Taxonomy" id="2912268"/>
    <lineage>
        <taxon>Bacteria</taxon>
        <taxon>Bacillati</taxon>
        <taxon>Bacillota</taxon>
        <taxon>Bacilli</taxon>
        <taxon>Bacillales</taxon>
        <taxon>Paenibacillaceae</taxon>
        <taxon>Paenibacillus</taxon>
    </lineage>
</organism>
<dbReference type="Proteomes" id="UP001154322">
    <property type="component" value="Unassembled WGS sequence"/>
</dbReference>
<evidence type="ECO:0000313" key="1">
    <source>
        <dbReference type="EMBL" id="CAH8249749.1"/>
    </source>
</evidence>
<keyword evidence="2" id="KW-1185">Reference proteome</keyword>
<comment type="caution">
    <text evidence="1">The sequence shown here is derived from an EMBL/GenBank/DDBJ whole genome shotgun (WGS) entry which is preliminary data.</text>
</comment>
<sequence>MMQLPDVQDTAVVEEIIDFCPACGRAIVFGQEVWEIGPALVCNRVSCILKQIKAEKRRAGGVSHFVPPERYMRSKNEAALNSKLS</sequence>
<evidence type="ECO:0000313" key="2">
    <source>
        <dbReference type="Proteomes" id="UP001154322"/>
    </source>
</evidence>
<proteinExistence type="predicted"/>